<dbReference type="EMBL" id="CM046131">
    <property type="protein sequence ID" value="KAI8430727.1"/>
    <property type="molecule type" value="Genomic_DNA"/>
</dbReference>
<sequence>MVNFPVEWRRSRRARGVAGSHCPRPVCLQVDRARSAGCAPYAQPAGRTVAPSRRARPLRSRHLRAHDKNKLPPTYTAYLADIKTGVGRIRPSPGPQNVKMIIHLQTRSHCNEILDKSSNIELKASPSKQDHRCDIIRRQQVPIPGDGASREVECNEAIGVAGHTQGAVCEESQPPRRATCRIRIRIQSRKMHGPSFIFLNGIMQR</sequence>
<name>A0ACC0K385_CHOFU</name>
<comment type="caution">
    <text evidence="1">The sequence shown here is derived from an EMBL/GenBank/DDBJ whole genome shotgun (WGS) entry which is preliminary data.</text>
</comment>
<organism evidence="1 2">
    <name type="scientific">Choristoneura fumiferana</name>
    <name type="common">Spruce budworm moth</name>
    <name type="synonym">Archips fumiferana</name>
    <dbReference type="NCBI Taxonomy" id="7141"/>
    <lineage>
        <taxon>Eukaryota</taxon>
        <taxon>Metazoa</taxon>
        <taxon>Ecdysozoa</taxon>
        <taxon>Arthropoda</taxon>
        <taxon>Hexapoda</taxon>
        <taxon>Insecta</taxon>
        <taxon>Pterygota</taxon>
        <taxon>Neoptera</taxon>
        <taxon>Endopterygota</taxon>
        <taxon>Lepidoptera</taxon>
        <taxon>Glossata</taxon>
        <taxon>Ditrysia</taxon>
        <taxon>Tortricoidea</taxon>
        <taxon>Tortricidae</taxon>
        <taxon>Tortricinae</taxon>
        <taxon>Choristoneura</taxon>
    </lineage>
</organism>
<proteinExistence type="predicted"/>
<evidence type="ECO:0000313" key="2">
    <source>
        <dbReference type="Proteomes" id="UP001064048"/>
    </source>
</evidence>
<keyword evidence="2" id="KW-1185">Reference proteome</keyword>
<reference evidence="1 2" key="1">
    <citation type="journal article" date="2022" name="Genome Biol. Evol.">
        <title>The Spruce Budworm Genome: Reconstructing the Evolutionary History of Antifreeze Proteins.</title>
        <authorList>
            <person name="Beliveau C."/>
            <person name="Gagne P."/>
            <person name="Picq S."/>
            <person name="Vernygora O."/>
            <person name="Keeling C.I."/>
            <person name="Pinkney K."/>
            <person name="Doucet D."/>
            <person name="Wen F."/>
            <person name="Johnston J.S."/>
            <person name="Maaroufi H."/>
            <person name="Boyle B."/>
            <person name="Laroche J."/>
            <person name="Dewar K."/>
            <person name="Juretic N."/>
            <person name="Blackburn G."/>
            <person name="Nisole A."/>
            <person name="Brunet B."/>
            <person name="Brandao M."/>
            <person name="Lumley L."/>
            <person name="Duan J."/>
            <person name="Quan G."/>
            <person name="Lucarotti C.J."/>
            <person name="Roe A.D."/>
            <person name="Sperling F.A.H."/>
            <person name="Levesque R.C."/>
            <person name="Cusson M."/>
        </authorList>
    </citation>
    <scope>NUCLEOTIDE SEQUENCE [LARGE SCALE GENOMIC DNA]</scope>
    <source>
        <strain evidence="1">Glfc:IPQL:Cfum</strain>
    </source>
</reference>
<evidence type="ECO:0000313" key="1">
    <source>
        <dbReference type="EMBL" id="KAI8430727.1"/>
    </source>
</evidence>
<dbReference type="Proteomes" id="UP001064048">
    <property type="component" value="Chromosome Z"/>
</dbReference>
<gene>
    <name evidence="1" type="ORF">MSG28_000911</name>
</gene>
<protein>
    <submittedName>
        <fullName evidence="1">Uncharacterized protein</fullName>
    </submittedName>
</protein>
<accession>A0ACC0K385</accession>